<dbReference type="Proteomes" id="UP001479436">
    <property type="component" value="Unassembled WGS sequence"/>
</dbReference>
<organism evidence="2 3">
    <name type="scientific">Basidiobolus ranarum</name>
    <dbReference type="NCBI Taxonomy" id="34480"/>
    <lineage>
        <taxon>Eukaryota</taxon>
        <taxon>Fungi</taxon>
        <taxon>Fungi incertae sedis</taxon>
        <taxon>Zoopagomycota</taxon>
        <taxon>Entomophthoromycotina</taxon>
        <taxon>Basidiobolomycetes</taxon>
        <taxon>Basidiobolales</taxon>
        <taxon>Basidiobolaceae</taxon>
        <taxon>Basidiobolus</taxon>
    </lineage>
</organism>
<accession>A0ABR2WX67</accession>
<evidence type="ECO:0000313" key="3">
    <source>
        <dbReference type="Proteomes" id="UP001479436"/>
    </source>
</evidence>
<dbReference type="EMBL" id="JASJQH010000188">
    <property type="protein sequence ID" value="KAK9766118.1"/>
    <property type="molecule type" value="Genomic_DNA"/>
</dbReference>
<proteinExistence type="predicted"/>
<protein>
    <submittedName>
        <fullName evidence="2">Uncharacterized protein</fullName>
    </submittedName>
</protein>
<sequence length="317" mass="35713">MGNSSLGKALASSEKLIYLAQLWKIAGCSCQILNESLNELALIPDEYAFSNNIDEPVAFLREIQMTIKFVQTSRKNKATDDDLQILHSEAMYEFWLKMFKKVIRGALIPLCPRIFRFGYDKKLTAITKWIPSISASFAKIAHRSTSVNFPMKPSVDATARAISENLWRIARNSIREKDPIVKRLEYKAIDEPILGSSNLSDSQNSGDLPSILFSFDSDYETFESEDMLETFAYSTDGESPKSDILPSEILDSGSDYSMTDRQDGHPVPISSTSLNSPFHISSSEMENDMFLYEDEISNILDFDNSDDLMSIHCSLET</sequence>
<feature type="region of interest" description="Disordered" evidence="1">
    <location>
        <begin position="235"/>
        <end position="272"/>
    </location>
</feature>
<keyword evidence="3" id="KW-1185">Reference proteome</keyword>
<reference evidence="2 3" key="1">
    <citation type="submission" date="2023-04" db="EMBL/GenBank/DDBJ databases">
        <title>Genome of Basidiobolus ranarum AG-B5.</title>
        <authorList>
            <person name="Stajich J.E."/>
            <person name="Carter-House D."/>
            <person name="Gryganskyi A."/>
        </authorList>
    </citation>
    <scope>NUCLEOTIDE SEQUENCE [LARGE SCALE GENOMIC DNA]</scope>
    <source>
        <strain evidence="2 3">AG-B5</strain>
    </source>
</reference>
<evidence type="ECO:0000313" key="2">
    <source>
        <dbReference type="EMBL" id="KAK9766118.1"/>
    </source>
</evidence>
<evidence type="ECO:0000256" key="1">
    <source>
        <dbReference type="SAM" id="MobiDB-lite"/>
    </source>
</evidence>
<gene>
    <name evidence="2" type="ORF">K7432_005049</name>
</gene>
<name>A0ABR2WX67_9FUNG</name>
<comment type="caution">
    <text evidence="2">The sequence shown here is derived from an EMBL/GenBank/DDBJ whole genome shotgun (WGS) entry which is preliminary data.</text>
</comment>